<organism evidence="7 8">
    <name type="scientific">Candidatus Falkowbacteria bacterium HGW-Falkowbacteria-2</name>
    <dbReference type="NCBI Taxonomy" id="2013769"/>
    <lineage>
        <taxon>Bacteria</taxon>
        <taxon>Candidatus Falkowiibacteriota</taxon>
    </lineage>
</organism>
<evidence type="ECO:0000256" key="2">
    <source>
        <dbReference type="ARBA" id="ARBA00022692"/>
    </source>
</evidence>
<dbReference type="InterPro" id="IPR011990">
    <property type="entry name" value="TPR-like_helical_dom_sf"/>
</dbReference>
<accession>A0A2N2DXI5</accession>
<evidence type="ECO:0000313" key="7">
    <source>
        <dbReference type="EMBL" id="PKM87178.1"/>
    </source>
</evidence>
<proteinExistence type="predicted"/>
<dbReference type="Gene3D" id="1.25.40.10">
    <property type="entry name" value="Tetratricopeptide repeat domain"/>
    <property type="match status" value="1"/>
</dbReference>
<reference evidence="7 8" key="1">
    <citation type="journal article" date="2017" name="ISME J.">
        <title>Potential for microbial H2 and metal transformations associated with novel bacteria and archaea in deep terrestrial subsurface sediments.</title>
        <authorList>
            <person name="Hernsdorf A.W."/>
            <person name="Amano Y."/>
            <person name="Miyakawa K."/>
            <person name="Ise K."/>
            <person name="Suzuki Y."/>
            <person name="Anantharaman K."/>
            <person name="Probst A."/>
            <person name="Burstein D."/>
            <person name="Thomas B.C."/>
            <person name="Banfield J.F."/>
        </authorList>
    </citation>
    <scope>NUCLEOTIDE SEQUENCE [LARGE SCALE GENOMIC DNA]</scope>
    <source>
        <strain evidence="7">HGW-Falkowbacteria-2</strain>
    </source>
</reference>
<feature type="transmembrane region" description="Helical" evidence="5">
    <location>
        <begin position="118"/>
        <end position="139"/>
    </location>
</feature>
<feature type="transmembrane region" description="Helical" evidence="5">
    <location>
        <begin position="268"/>
        <end position="287"/>
    </location>
</feature>
<feature type="transmembrane region" description="Helical" evidence="5">
    <location>
        <begin position="12"/>
        <end position="33"/>
    </location>
</feature>
<feature type="transmembrane region" description="Helical" evidence="5">
    <location>
        <begin position="221"/>
        <end position="238"/>
    </location>
</feature>
<evidence type="ECO:0000256" key="5">
    <source>
        <dbReference type="SAM" id="Phobius"/>
    </source>
</evidence>
<evidence type="ECO:0000259" key="6">
    <source>
        <dbReference type="Pfam" id="PF04932"/>
    </source>
</evidence>
<keyword evidence="3 5" id="KW-1133">Transmembrane helix</keyword>
<feature type="transmembrane region" description="Helical" evidence="5">
    <location>
        <begin position="458"/>
        <end position="477"/>
    </location>
</feature>
<dbReference type="Proteomes" id="UP000233325">
    <property type="component" value="Unassembled WGS sequence"/>
</dbReference>
<name>A0A2N2DXI5_9BACT</name>
<evidence type="ECO:0000256" key="1">
    <source>
        <dbReference type="ARBA" id="ARBA00004141"/>
    </source>
</evidence>
<protein>
    <recommendedName>
        <fullName evidence="6">O-antigen ligase-related domain-containing protein</fullName>
    </recommendedName>
</protein>
<feature type="transmembrane region" description="Helical" evidence="5">
    <location>
        <begin position="421"/>
        <end position="438"/>
    </location>
</feature>
<gene>
    <name evidence="7" type="ORF">CVU83_03320</name>
</gene>
<comment type="subcellular location">
    <subcellularLocation>
        <location evidence="1">Membrane</location>
        <topology evidence="1">Multi-pass membrane protein</topology>
    </subcellularLocation>
</comment>
<evidence type="ECO:0000256" key="4">
    <source>
        <dbReference type="ARBA" id="ARBA00023136"/>
    </source>
</evidence>
<dbReference type="InterPro" id="IPR007016">
    <property type="entry name" value="O-antigen_ligase-rel_domated"/>
</dbReference>
<dbReference type="GO" id="GO:0016020">
    <property type="term" value="C:membrane"/>
    <property type="evidence" value="ECO:0007669"/>
    <property type="project" value="UniProtKB-SubCell"/>
</dbReference>
<feature type="transmembrane region" description="Helical" evidence="5">
    <location>
        <begin position="151"/>
        <end position="169"/>
    </location>
</feature>
<feature type="transmembrane region" description="Helical" evidence="5">
    <location>
        <begin position="77"/>
        <end position="98"/>
    </location>
</feature>
<comment type="caution">
    <text evidence="7">The sequence shown here is derived from an EMBL/GenBank/DDBJ whole genome shotgun (WGS) entry which is preliminary data.</text>
</comment>
<feature type="transmembrane region" description="Helical" evidence="5">
    <location>
        <begin position="395"/>
        <end position="415"/>
    </location>
</feature>
<dbReference type="Pfam" id="PF04932">
    <property type="entry name" value="Wzy_C"/>
    <property type="match status" value="1"/>
</dbReference>
<dbReference type="AlphaFoldDB" id="A0A2N2DXI5"/>
<feature type="transmembrane region" description="Helical" evidence="5">
    <location>
        <begin position="367"/>
        <end position="388"/>
    </location>
</feature>
<feature type="transmembrane region" description="Helical" evidence="5">
    <location>
        <begin position="244"/>
        <end position="261"/>
    </location>
</feature>
<keyword evidence="2 5" id="KW-0812">Transmembrane</keyword>
<dbReference type="PANTHER" id="PTHR37422">
    <property type="entry name" value="TEICHURONIC ACID BIOSYNTHESIS PROTEIN TUAE"/>
    <property type="match status" value="1"/>
</dbReference>
<dbReference type="InterPro" id="IPR051533">
    <property type="entry name" value="WaaL-like"/>
</dbReference>
<evidence type="ECO:0000256" key="3">
    <source>
        <dbReference type="ARBA" id="ARBA00022989"/>
    </source>
</evidence>
<dbReference type="PANTHER" id="PTHR37422:SF23">
    <property type="entry name" value="TEICHURONIC ACID BIOSYNTHESIS PROTEIN TUAE"/>
    <property type="match status" value="1"/>
</dbReference>
<evidence type="ECO:0000313" key="8">
    <source>
        <dbReference type="Proteomes" id="UP000233325"/>
    </source>
</evidence>
<feature type="transmembrane region" description="Helical" evidence="5">
    <location>
        <begin position="45"/>
        <end position="65"/>
    </location>
</feature>
<dbReference type="EMBL" id="PHAH01000053">
    <property type="protein sequence ID" value="PKM87178.1"/>
    <property type="molecule type" value="Genomic_DNA"/>
</dbReference>
<keyword evidence="4 5" id="KW-0472">Membrane</keyword>
<feature type="domain" description="O-antigen ligase-related" evidence="6">
    <location>
        <begin position="231"/>
        <end position="373"/>
    </location>
</feature>
<sequence>MDTIDWQKILRLLFKVSFWAALAVIPLGMSFFFPVFSPFNLIKATFMQILGSLSLMIFIILYRPWQKSFLVIEWRRLGRAVAPVWAFFLVWTVLTFFSDDPLRSLFGSYERHLGLLTYFWLCIWYSLGVFHFSGVSAHVKPLFDWHQAVKAFSVLVAMVGGLIGVYAFLQFVGIDFTVWQEAQLISRSISTLGQPNFLGSFLLLTFPLTAYLLVVKKSFRMKALAAFLATFQLAGILVSGSRAAWLAFIVVMGLAAVVLAWRRFGRLSLLIAGGAVVAGVALLYVLMPARLESLVDMENGSTALRRLFYQSAVGAISEKPWLGVGLENGGEAMVAYYRPEWGIFMNVDGYTDKAHNSLLDVVIQTGFIGFIFYAGLYLYFSYQCWLLWRKPGGRNFALAAASALLAYSISILFGLTDIASVFYFWMIAAFVVAGNTSLRTAKTRSTETKYNRLKQGALVSAGMGVIILSLAQIYFSLNALRADYYFLQLHYLRPQQDYYTMGQIYLYLDESAVNPVNRAHYQRTFSHFGLSDYNALPDISTERLVEDIMTAIKNDLPTVGFENEMTRARLNCFLDGEQAAASAYEAIIARSPYRPFGYRDRAECRERANNSSGALSDYDVALSLLPSISDKRLNRDHRDYVRYYAYMIERGKARAFDLQKNDASALTSYRAAYSYFPEDVSTLRYVAGRLERMGENAAAESILKHALNREPKSADWPLALAGFYQRAGDKGMALDYARQASLLSPSVNLELFSN</sequence>
<dbReference type="SUPFAM" id="SSF48452">
    <property type="entry name" value="TPR-like"/>
    <property type="match status" value="1"/>
</dbReference>
<feature type="transmembrane region" description="Helical" evidence="5">
    <location>
        <begin position="197"/>
        <end position="214"/>
    </location>
</feature>